<proteinExistence type="predicted"/>
<feature type="region of interest" description="Disordered" evidence="1">
    <location>
        <begin position="92"/>
        <end position="149"/>
    </location>
</feature>
<dbReference type="AlphaFoldDB" id="A0A3S3MPG1"/>
<dbReference type="InterPro" id="IPR049198">
    <property type="entry name" value="DUF6865"/>
</dbReference>
<protein>
    <submittedName>
        <fullName evidence="2">Uncharacterized protein</fullName>
    </submittedName>
</protein>
<organism evidence="2 3">
    <name type="scientific">Cinnamomum micranthum f. kanehirae</name>
    <dbReference type="NCBI Taxonomy" id="337451"/>
    <lineage>
        <taxon>Eukaryota</taxon>
        <taxon>Viridiplantae</taxon>
        <taxon>Streptophyta</taxon>
        <taxon>Embryophyta</taxon>
        <taxon>Tracheophyta</taxon>
        <taxon>Spermatophyta</taxon>
        <taxon>Magnoliopsida</taxon>
        <taxon>Magnoliidae</taxon>
        <taxon>Laurales</taxon>
        <taxon>Lauraceae</taxon>
        <taxon>Cinnamomum</taxon>
    </lineage>
</organism>
<feature type="compositionally biased region" description="Basic and acidic residues" evidence="1">
    <location>
        <begin position="111"/>
        <end position="123"/>
    </location>
</feature>
<gene>
    <name evidence="2" type="ORF">CKAN_01632400</name>
</gene>
<comment type="caution">
    <text evidence="2">The sequence shown here is derived from an EMBL/GenBank/DDBJ whole genome shotgun (WGS) entry which is preliminary data.</text>
</comment>
<dbReference type="PANTHER" id="PTHR35282:SF2">
    <property type="entry name" value="F5D14.24 PROTEIN"/>
    <property type="match status" value="1"/>
</dbReference>
<name>A0A3S3MPG1_9MAGN</name>
<dbReference type="EMBL" id="QPKB01000006">
    <property type="protein sequence ID" value="RWR87384.1"/>
    <property type="molecule type" value="Genomic_DNA"/>
</dbReference>
<dbReference type="Pfam" id="PF21737">
    <property type="entry name" value="DUF6865"/>
    <property type="match status" value="1"/>
</dbReference>
<dbReference type="OrthoDB" id="632588at2759"/>
<dbReference type="PANTHER" id="PTHR35282">
    <property type="entry name" value="F5D14.24 PROTEIN"/>
    <property type="match status" value="1"/>
</dbReference>
<dbReference type="Proteomes" id="UP000283530">
    <property type="component" value="Unassembled WGS sequence"/>
</dbReference>
<sequence length="149" mass="16906">MGPTRCLDPYYSPTKKEGKKRVVCEKFRAGEREREERNPEELQQKYQYHTTIFKFSGQRNCHFMDTIPQTTEVSQDVARDSLIAISELSPDSSLSASKLLPDNPNNVNEVGSKESDKAEDYRTKLISISYTQSPDGKKSIPVSPENLSD</sequence>
<keyword evidence="3" id="KW-1185">Reference proteome</keyword>
<evidence type="ECO:0000256" key="1">
    <source>
        <dbReference type="SAM" id="MobiDB-lite"/>
    </source>
</evidence>
<accession>A0A3S3MPG1</accession>
<evidence type="ECO:0000313" key="2">
    <source>
        <dbReference type="EMBL" id="RWR87384.1"/>
    </source>
</evidence>
<reference evidence="2 3" key="1">
    <citation type="journal article" date="2019" name="Nat. Plants">
        <title>Stout camphor tree genome fills gaps in understanding of flowering plant genome evolution.</title>
        <authorList>
            <person name="Chaw S.M."/>
            <person name="Liu Y.C."/>
            <person name="Wu Y.W."/>
            <person name="Wang H.Y."/>
            <person name="Lin C.I."/>
            <person name="Wu C.S."/>
            <person name="Ke H.M."/>
            <person name="Chang L.Y."/>
            <person name="Hsu C.Y."/>
            <person name="Yang H.T."/>
            <person name="Sudianto E."/>
            <person name="Hsu M.H."/>
            <person name="Wu K.P."/>
            <person name="Wang L.N."/>
            <person name="Leebens-Mack J.H."/>
            <person name="Tsai I.J."/>
        </authorList>
    </citation>
    <scope>NUCLEOTIDE SEQUENCE [LARGE SCALE GENOMIC DNA]</scope>
    <source>
        <strain evidence="3">cv. Chaw 1501</strain>
        <tissue evidence="2">Young leaves</tissue>
    </source>
</reference>
<evidence type="ECO:0000313" key="3">
    <source>
        <dbReference type="Proteomes" id="UP000283530"/>
    </source>
</evidence>